<comment type="caution">
    <text evidence="1">The sequence shown here is derived from an EMBL/GenBank/DDBJ whole genome shotgun (WGS) entry which is preliminary data.</text>
</comment>
<dbReference type="Proteomes" id="UP000831701">
    <property type="component" value="Chromosome 20"/>
</dbReference>
<protein>
    <submittedName>
        <fullName evidence="1">Uncharacterized protein</fullName>
    </submittedName>
</protein>
<evidence type="ECO:0000313" key="1">
    <source>
        <dbReference type="EMBL" id="KAI3355941.1"/>
    </source>
</evidence>
<evidence type="ECO:0000313" key="2">
    <source>
        <dbReference type="Proteomes" id="UP000831701"/>
    </source>
</evidence>
<reference evidence="1" key="1">
    <citation type="submission" date="2022-04" db="EMBL/GenBank/DDBJ databases">
        <title>Jade perch genome.</title>
        <authorList>
            <person name="Chao B."/>
        </authorList>
    </citation>
    <scope>NUCLEOTIDE SEQUENCE</scope>
    <source>
        <strain evidence="1">CB-2022</strain>
    </source>
</reference>
<name>A0ACB8VKD7_9TELE</name>
<sequence length="297" mass="33334">MTSINVSINGEVMDGRLLWEEKLGLQEFQGVCRYPPKDQQVFHFHSLIVNISPLRSALCVCETWMASPHPPPCLLGLVPEPYGTKLPGCPNGKVLLKKQQQGQCRTPFLCLRYPHLSQSLSLSLSELRMNGERQGGEADAQTQCLACGNLIVAGDFERERERERELSHVPFGFAFYVGPLLLYLGEDVEVIEGLWADASPAEPWGEEEEEEGSCREEQQGPDEVTDVVEFYSEGAEVIDLSPGNQELNLCGCQRIKRSASHIKDFRANYVEYRNISQCHNITVMYTIVTSIVIRIIS</sequence>
<accession>A0ACB8VKD7</accession>
<gene>
    <name evidence="1" type="ORF">L3Q82_004488</name>
</gene>
<proteinExistence type="predicted"/>
<organism evidence="1 2">
    <name type="scientific">Scortum barcoo</name>
    <name type="common">barcoo grunter</name>
    <dbReference type="NCBI Taxonomy" id="214431"/>
    <lineage>
        <taxon>Eukaryota</taxon>
        <taxon>Metazoa</taxon>
        <taxon>Chordata</taxon>
        <taxon>Craniata</taxon>
        <taxon>Vertebrata</taxon>
        <taxon>Euteleostomi</taxon>
        <taxon>Actinopterygii</taxon>
        <taxon>Neopterygii</taxon>
        <taxon>Teleostei</taxon>
        <taxon>Neoteleostei</taxon>
        <taxon>Acanthomorphata</taxon>
        <taxon>Eupercaria</taxon>
        <taxon>Centrarchiformes</taxon>
        <taxon>Terapontoidei</taxon>
        <taxon>Terapontidae</taxon>
        <taxon>Scortum</taxon>
    </lineage>
</organism>
<dbReference type="EMBL" id="CM041550">
    <property type="protein sequence ID" value="KAI3355941.1"/>
    <property type="molecule type" value="Genomic_DNA"/>
</dbReference>
<keyword evidence="2" id="KW-1185">Reference proteome</keyword>